<comment type="subcellular location">
    <subcellularLocation>
        <location evidence="2">Cell membrane</location>
        <topology evidence="2">Multi-pass membrane protein</topology>
    </subcellularLocation>
</comment>
<comment type="caution">
    <text evidence="15">The sequence shown here is derived from an EMBL/GenBank/DDBJ whole genome shotgun (WGS) entry which is preliminary data.</text>
</comment>
<evidence type="ECO:0000256" key="3">
    <source>
        <dbReference type="ARBA" id="ARBA00007931"/>
    </source>
</evidence>
<sequence>MSVLYYGWDGLPFFILVILIAFTLHEFAHAFTAYKFGDNTAYKEGRVTLNPMHHIDLFGMILILLAGFGWARPVPVNRSRFKYPRVMSIIVSAAGPISNLLIAFIGVFLLYGYFAIELNETASLGVAKAIELFLSILIHLNLLLFIFNLIPLPPLDGYRIIEDVAPLRMRLKMLQVQHWGIYLFLLIVFIPPLNRAFLQPILSLSGLIGDQMDALMQSWFDFRVFWQ</sequence>
<keyword evidence="7" id="KW-0479">Metal-binding</keyword>
<accession>A0ABW1IV96</accession>
<feature type="transmembrane region" description="Helical" evidence="13">
    <location>
        <begin position="86"/>
        <end position="111"/>
    </location>
</feature>
<dbReference type="RefSeq" id="WP_379896379.1">
    <property type="nucleotide sequence ID" value="NZ_CBCSCT010000007.1"/>
</dbReference>
<evidence type="ECO:0000313" key="15">
    <source>
        <dbReference type="EMBL" id="MFC5988869.1"/>
    </source>
</evidence>
<name>A0ABW1IV96_9BACL</name>
<evidence type="ECO:0000256" key="12">
    <source>
        <dbReference type="ARBA" id="ARBA00023136"/>
    </source>
</evidence>
<dbReference type="Proteomes" id="UP001596250">
    <property type="component" value="Unassembled WGS sequence"/>
</dbReference>
<keyword evidence="4" id="KW-1003">Cell membrane</keyword>
<dbReference type="Pfam" id="PF02163">
    <property type="entry name" value="Peptidase_M50"/>
    <property type="match status" value="1"/>
</dbReference>
<protein>
    <submittedName>
        <fullName evidence="15">Site-2 protease family protein</fullName>
    </submittedName>
</protein>
<dbReference type="PANTHER" id="PTHR35864:SF1">
    <property type="entry name" value="ZINC METALLOPROTEASE YWHC-RELATED"/>
    <property type="match status" value="1"/>
</dbReference>
<keyword evidence="5 15" id="KW-0645">Protease</keyword>
<feature type="domain" description="Peptidase M50" evidence="14">
    <location>
        <begin position="13"/>
        <end position="189"/>
    </location>
</feature>
<evidence type="ECO:0000256" key="8">
    <source>
        <dbReference type="ARBA" id="ARBA00022801"/>
    </source>
</evidence>
<dbReference type="InterPro" id="IPR052348">
    <property type="entry name" value="Metallopeptidase_M50B"/>
</dbReference>
<dbReference type="InterPro" id="IPR044537">
    <property type="entry name" value="Rip2-like"/>
</dbReference>
<dbReference type="EMBL" id="JBHSQV010000185">
    <property type="protein sequence ID" value="MFC5988869.1"/>
    <property type="molecule type" value="Genomic_DNA"/>
</dbReference>
<comment type="cofactor">
    <cofactor evidence="1">
        <name>Zn(2+)</name>
        <dbReference type="ChEBI" id="CHEBI:29105"/>
    </cofactor>
</comment>
<dbReference type="GO" id="GO:0008233">
    <property type="term" value="F:peptidase activity"/>
    <property type="evidence" value="ECO:0007669"/>
    <property type="project" value="UniProtKB-KW"/>
</dbReference>
<dbReference type="GO" id="GO:0006508">
    <property type="term" value="P:proteolysis"/>
    <property type="evidence" value="ECO:0007669"/>
    <property type="project" value="UniProtKB-KW"/>
</dbReference>
<keyword evidence="11" id="KW-0482">Metalloprotease</keyword>
<dbReference type="CDD" id="cd06158">
    <property type="entry name" value="S2P-M50_like_1"/>
    <property type="match status" value="1"/>
</dbReference>
<keyword evidence="16" id="KW-1185">Reference proteome</keyword>
<evidence type="ECO:0000256" key="2">
    <source>
        <dbReference type="ARBA" id="ARBA00004651"/>
    </source>
</evidence>
<organism evidence="15 16">
    <name type="scientific">Marinicrinis lubricantis</name>
    <dbReference type="NCBI Taxonomy" id="2086470"/>
    <lineage>
        <taxon>Bacteria</taxon>
        <taxon>Bacillati</taxon>
        <taxon>Bacillota</taxon>
        <taxon>Bacilli</taxon>
        <taxon>Bacillales</taxon>
        <taxon>Paenibacillaceae</taxon>
    </lineage>
</organism>
<evidence type="ECO:0000256" key="7">
    <source>
        <dbReference type="ARBA" id="ARBA00022723"/>
    </source>
</evidence>
<evidence type="ECO:0000256" key="10">
    <source>
        <dbReference type="ARBA" id="ARBA00022989"/>
    </source>
</evidence>
<feature type="transmembrane region" description="Helical" evidence="13">
    <location>
        <begin position="55"/>
        <end position="74"/>
    </location>
</feature>
<proteinExistence type="inferred from homology"/>
<gene>
    <name evidence="15" type="ORF">ACFPXP_20900</name>
</gene>
<evidence type="ECO:0000259" key="14">
    <source>
        <dbReference type="Pfam" id="PF02163"/>
    </source>
</evidence>
<evidence type="ECO:0000313" key="16">
    <source>
        <dbReference type="Proteomes" id="UP001596250"/>
    </source>
</evidence>
<evidence type="ECO:0000256" key="6">
    <source>
        <dbReference type="ARBA" id="ARBA00022692"/>
    </source>
</evidence>
<keyword evidence="10 13" id="KW-1133">Transmembrane helix</keyword>
<dbReference type="InterPro" id="IPR008915">
    <property type="entry name" value="Peptidase_M50"/>
</dbReference>
<feature type="transmembrane region" description="Helical" evidence="13">
    <location>
        <begin position="179"/>
        <end position="198"/>
    </location>
</feature>
<feature type="transmembrane region" description="Helical" evidence="13">
    <location>
        <begin position="12"/>
        <end position="34"/>
    </location>
</feature>
<evidence type="ECO:0000256" key="4">
    <source>
        <dbReference type="ARBA" id="ARBA00022475"/>
    </source>
</evidence>
<reference evidence="16" key="1">
    <citation type="journal article" date="2019" name="Int. J. Syst. Evol. Microbiol.">
        <title>The Global Catalogue of Microorganisms (GCM) 10K type strain sequencing project: providing services to taxonomists for standard genome sequencing and annotation.</title>
        <authorList>
            <consortium name="The Broad Institute Genomics Platform"/>
            <consortium name="The Broad Institute Genome Sequencing Center for Infectious Disease"/>
            <person name="Wu L."/>
            <person name="Ma J."/>
        </authorList>
    </citation>
    <scope>NUCLEOTIDE SEQUENCE [LARGE SCALE GENOMIC DNA]</scope>
    <source>
        <strain evidence="16">CCM 8749</strain>
    </source>
</reference>
<comment type="similarity">
    <text evidence="3">Belongs to the peptidase M50B family.</text>
</comment>
<evidence type="ECO:0000256" key="11">
    <source>
        <dbReference type="ARBA" id="ARBA00023049"/>
    </source>
</evidence>
<evidence type="ECO:0000256" key="13">
    <source>
        <dbReference type="SAM" id="Phobius"/>
    </source>
</evidence>
<keyword evidence="12 13" id="KW-0472">Membrane</keyword>
<keyword evidence="9" id="KW-0862">Zinc</keyword>
<keyword evidence="6 13" id="KW-0812">Transmembrane</keyword>
<keyword evidence="8" id="KW-0378">Hydrolase</keyword>
<feature type="transmembrane region" description="Helical" evidence="13">
    <location>
        <begin position="132"/>
        <end position="150"/>
    </location>
</feature>
<evidence type="ECO:0000256" key="5">
    <source>
        <dbReference type="ARBA" id="ARBA00022670"/>
    </source>
</evidence>
<evidence type="ECO:0000256" key="9">
    <source>
        <dbReference type="ARBA" id="ARBA00022833"/>
    </source>
</evidence>
<dbReference type="PANTHER" id="PTHR35864">
    <property type="entry name" value="ZINC METALLOPROTEASE MJ0611-RELATED"/>
    <property type="match status" value="1"/>
</dbReference>
<evidence type="ECO:0000256" key="1">
    <source>
        <dbReference type="ARBA" id="ARBA00001947"/>
    </source>
</evidence>